<keyword evidence="3 8" id="KW-1133">Transmembrane helix</keyword>
<sequence length="564" mass="66051">MEYIIGIIILIIAFILVGVVARKKVYNKVDALETWKVKLMNRQVADELGKVGHLNLTGETEELFESWRNEWDDINDHVFTEVEEYLLDAEEAAEKYKFGKASRSLKAVEQKLSKVEKTIDDIFDEVDRLLHSEQDSREEAEKLQPMISETRKKVLQNGYQLGKAEVVFEVELDELQQEMARYEELTTEGNYSDALELIHNVKARLTELNRKVETFPEWYRLCKHTLPEELDQLHNGLKEMKDDGYRVQHLGIEIEIQTHHETLLAVVEQLNKGKDDDVQEKIEQIQSRMVEIYDQLEKEAFDKNFVMQRYDLLENKVEQAREAFNETKENVMIVKENYHLKDEKYEKQYELEKTLDQLAKKATRIKSMIEHEEQPYSTIRADLEGWMADFEEWEVAHQQFADHLYNLRKDELSAREKIDQLKQRISHVRQRLYKSNLPGVPNYIVDLINQATDLVDKANQSLNVQPLDVDEVSNTLEEADKNVERAVEQTDLLIEQAQLAEYVIQYANRYRSSYPVLAAKIAEAEDQFRHNDYELALEQVGTALEEIEPGAVKRIEEQLKITAS</sequence>
<name>A0ABT9VGS3_9BACI</name>
<feature type="topological domain" description="Extracellular" evidence="8">
    <location>
        <begin position="1"/>
        <end position="2"/>
    </location>
</feature>
<keyword evidence="4 8" id="KW-0175">Coiled coil</keyword>
<dbReference type="HAMAP" id="MF_00728">
    <property type="entry name" value="EzrA"/>
    <property type="match status" value="1"/>
</dbReference>
<evidence type="ECO:0000256" key="5">
    <source>
        <dbReference type="ARBA" id="ARBA00023136"/>
    </source>
</evidence>
<evidence type="ECO:0000313" key="10">
    <source>
        <dbReference type="Proteomes" id="UP001224359"/>
    </source>
</evidence>
<protein>
    <recommendedName>
        <fullName evidence="8">Septation ring formation regulator EzrA</fullName>
    </recommendedName>
</protein>
<comment type="similarity">
    <text evidence="8">Belongs to the EzrA family.</text>
</comment>
<comment type="function">
    <text evidence="8">Negative regulator of FtsZ ring formation; modulates the frequency and position of FtsZ ring formation. Inhibits FtsZ ring formation at polar sites. Interacts either with FtsZ or with one of its binding partners to promote depolymerization.</text>
</comment>
<evidence type="ECO:0000256" key="8">
    <source>
        <dbReference type="HAMAP-Rule" id="MF_00728"/>
    </source>
</evidence>
<dbReference type="EMBL" id="JAUSTQ010000009">
    <property type="protein sequence ID" value="MDQ0160164.1"/>
    <property type="molecule type" value="Genomic_DNA"/>
</dbReference>
<feature type="coiled-coil region" evidence="8">
    <location>
        <begin position="165"/>
        <end position="211"/>
    </location>
</feature>
<dbReference type="Proteomes" id="UP001224359">
    <property type="component" value="Unassembled WGS sequence"/>
</dbReference>
<evidence type="ECO:0000313" key="9">
    <source>
        <dbReference type="EMBL" id="MDQ0160164.1"/>
    </source>
</evidence>
<accession>A0ABT9VGS3</accession>
<evidence type="ECO:0000256" key="6">
    <source>
        <dbReference type="ARBA" id="ARBA00023210"/>
    </source>
</evidence>
<dbReference type="RefSeq" id="WP_306977205.1">
    <property type="nucleotide sequence ID" value="NZ_JAUSTQ010000009.1"/>
</dbReference>
<feature type="coiled-coil region" evidence="8">
    <location>
        <begin position="469"/>
        <end position="496"/>
    </location>
</feature>
<feature type="topological domain" description="Cytoplasmic" evidence="8">
    <location>
        <begin position="22"/>
        <end position="564"/>
    </location>
</feature>
<feature type="coiled-coil region" evidence="8">
    <location>
        <begin position="404"/>
        <end position="431"/>
    </location>
</feature>
<feature type="coiled-coil region" evidence="8">
    <location>
        <begin position="303"/>
        <end position="337"/>
    </location>
</feature>
<keyword evidence="10" id="KW-1185">Reference proteome</keyword>
<proteinExistence type="inferred from homology"/>
<organism evidence="9 10">
    <name type="scientific">Alkalibacillus salilacus</name>
    <dbReference type="NCBI Taxonomy" id="284582"/>
    <lineage>
        <taxon>Bacteria</taxon>
        <taxon>Bacillati</taxon>
        <taxon>Bacillota</taxon>
        <taxon>Bacilli</taxon>
        <taxon>Bacillales</taxon>
        <taxon>Bacillaceae</taxon>
        <taxon>Alkalibacillus</taxon>
    </lineage>
</organism>
<evidence type="ECO:0000256" key="2">
    <source>
        <dbReference type="ARBA" id="ARBA00022692"/>
    </source>
</evidence>
<dbReference type="NCBIfam" id="NF003413">
    <property type="entry name" value="PRK04778.1-7"/>
    <property type="match status" value="1"/>
</dbReference>
<keyword evidence="5 8" id="KW-0472">Membrane</keyword>
<reference evidence="9 10" key="1">
    <citation type="submission" date="2023-07" db="EMBL/GenBank/DDBJ databases">
        <title>Genomic Encyclopedia of Type Strains, Phase IV (KMG-IV): sequencing the most valuable type-strain genomes for metagenomic binning, comparative biology and taxonomic classification.</title>
        <authorList>
            <person name="Goeker M."/>
        </authorList>
    </citation>
    <scope>NUCLEOTIDE SEQUENCE [LARGE SCALE GENOMIC DNA]</scope>
    <source>
        <strain evidence="9 10">DSM 16460</strain>
    </source>
</reference>
<evidence type="ECO:0000256" key="3">
    <source>
        <dbReference type="ARBA" id="ARBA00022989"/>
    </source>
</evidence>
<keyword evidence="7 8" id="KW-0131">Cell cycle</keyword>
<evidence type="ECO:0000256" key="7">
    <source>
        <dbReference type="ARBA" id="ARBA00023306"/>
    </source>
</evidence>
<keyword evidence="8" id="KW-1003">Cell membrane</keyword>
<comment type="caution">
    <text evidence="9">The sequence shown here is derived from an EMBL/GenBank/DDBJ whole genome shotgun (WGS) entry which is preliminary data.</text>
</comment>
<keyword evidence="1 8" id="KW-0132">Cell division</keyword>
<dbReference type="InterPro" id="IPR010379">
    <property type="entry name" value="EzrA"/>
</dbReference>
<keyword evidence="6 8" id="KW-0717">Septation</keyword>
<evidence type="ECO:0000256" key="1">
    <source>
        <dbReference type="ARBA" id="ARBA00022618"/>
    </source>
</evidence>
<comment type="subcellular location">
    <subcellularLocation>
        <location evidence="8">Cell membrane</location>
        <topology evidence="8">Single-pass membrane protein</topology>
    </subcellularLocation>
    <text evidence="8">Colocalized with FtsZ to the nascent septal site.</text>
</comment>
<dbReference type="Pfam" id="PF06160">
    <property type="entry name" value="EzrA"/>
    <property type="match status" value="1"/>
</dbReference>
<keyword evidence="2 8" id="KW-0812">Transmembrane</keyword>
<gene>
    <name evidence="8" type="primary">ezrA</name>
    <name evidence="9" type="ORF">J2S77_002166</name>
</gene>
<evidence type="ECO:0000256" key="4">
    <source>
        <dbReference type="ARBA" id="ARBA00023054"/>
    </source>
</evidence>